<evidence type="ECO:0000259" key="1">
    <source>
        <dbReference type="Pfam" id="PF13401"/>
    </source>
</evidence>
<proteinExistence type="predicted"/>
<keyword evidence="3" id="KW-1185">Reference proteome</keyword>
<accession>A0A6G4WGX5</accession>
<sequence length="345" mass="38959">MNAHGSNPPAAGGFSDDDFLRSVADKLPERDQHVREVLERVKSVYVECGRDAVLAKALRKFVVAMLAKRGHRRDDGRAFFITGESGAGKSRAIEHMLATNSSLQPQMTSFGLIKPVVTVRLMGPTTLKLLGKNILDNAGYPMRQKLEQGELWDMLPVQLHLRKVLIVYVDETQHMLKHTESDQERQNLAKAFKGVMNYEPWPVSFIMSGMPRTTELSRLDEQIERRGSFCFLPDVAMPEERKLILRIVQRLSDAAEINADRVLSSDLPDRIAHAARYRYGRITQVTLAALHVALERGDGVLTREHFALAYIDHSHARGHDEMNPFLVDDWARLEPGSFLFKGHDA</sequence>
<dbReference type="SUPFAM" id="SSF52540">
    <property type="entry name" value="P-loop containing nucleoside triphosphate hydrolases"/>
    <property type="match status" value="1"/>
</dbReference>
<dbReference type="Gene3D" id="3.40.50.300">
    <property type="entry name" value="P-loop containing nucleotide triphosphate hydrolases"/>
    <property type="match status" value="1"/>
</dbReference>
<feature type="domain" description="ORC1/DEAH AAA+ ATPase" evidence="1">
    <location>
        <begin position="75"/>
        <end position="214"/>
    </location>
</feature>
<reference evidence="2 3" key="1">
    <citation type="submission" date="2020-02" db="EMBL/GenBank/DDBJ databases">
        <title>Genome sequence of strain CCNWXJ40-4.</title>
        <authorList>
            <person name="Gao J."/>
            <person name="Sun J."/>
        </authorList>
    </citation>
    <scope>NUCLEOTIDE SEQUENCE [LARGE SCALE GENOMIC DNA]</scope>
    <source>
        <strain evidence="2 3">CCNWXJ 40-4</strain>
    </source>
</reference>
<gene>
    <name evidence="2" type="ORF">G6N73_23390</name>
</gene>
<dbReference type="InterPro" id="IPR027417">
    <property type="entry name" value="P-loop_NTPase"/>
</dbReference>
<protein>
    <submittedName>
        <fullName evidence="2">AAA family ATPase</fullName>
    </submittedName>
</protein>
<dbReference type="AlphaFoldDB" id="A0A6G4WGX5"/>
<dbReference type="GO" id="GO:0016887">
    <property type="term" value="F:ATP hydrolysis activity"/>
    <property type="evidence" value="ECO:0007669"/>
    <property type="project" value="InterPro"/>
</dbReference>
<dbReference type="Proteomes" id="UP001642900">
    <property type="component" value="Unassembled WGS sequence"/>
</dbReference>
<organism evidence="2 3">
    <name type="scientific">Allomesorhizobium camelthorni</name>
    <dbReference type="NCBI Taxonomy" id="475069"/>
    <lineage>
        <taxon>Bacteria</taxon>
        <taxon>Pseudomonadati</taxon>
        <taxon>Pseudomonadota</taxon>
        <taxon>Alphaproteobacteria</taxon>
        <taxon>Hyphomicrobiales</taxon>
        <taxon>Phyllobacteriaceae</taxon>
        <taxon>Allomesorhizobium</taxon>
    </lineage>
</organism>
<dbReference type="InterPro" id="IPR049945">
    <property type="entry name" value="AAA_22"/>
</dbReference>
<comment type="caution">
    <text evidence="2">The sequence shown here is derived from an EMBL/GenBank/DDBJ whole genome shotgun (WGS) entry which is preliminary data.</text>
</comment>
<evidence type="ECO:0000313" key="2">
    <source>
        <dbReference type="EMBL" id="NGO54055.1"/>
    </source>
</evidence>
<name>A0A6G4WGX5_9HYPH</name>
<dbReference type="Pfam" id="PF13401">
    <property type="entry name" value="AAA_22"/>
    <property type="match status" value="1"/>
</dbReference>
<dbReference type="RefSeq" id="WP_165032026.1">
    <property type="nucleotide sequence ID" value="NZ_JAAKZF010000043.1"/>
</dbReference>
<dbReference type="EMBL" id="JAAKZF010000043">
    <property type="protein sequence ID" value="NGO54055.1"/>
    <property type="molecule type" value="Genomic_DNA"/>
</dbReference>
<evidence type="ECO:0000313" key="3">
    <source>
        <dbReference type="Proteomes" id="UP001642900"/>
    </source>
</evidence>